<feature type="compositionally biased region" description="Polar residues" evidence="1">
    <location>
        <begin position="170"/>
        <end position="185"/>
    </location>
</feature>
<feature type="compositionally biased region" description="Basic and acidic residues" evidence="1">
    <location>
        <begin position="675"/>
        <end position="684"/>
    </location>
</feature>
<sequence>MAGPASLSRQELVDRLVTAIEEEDVLFTVHWLQEMDRRGLISSREGDPKAEGLNPEHSWKKRSALVTAVSGPATPFRQFILTLLLLHIRDMISCAALSAAIALRATWAISVLNNWQSPAVQETAIVRTPRELLAMHLAEVAEWIDANLPPHPLPDSLTGCGALLDPPRPSSTHRSSLPQSASNETEALPALPPPSVVAATTSLAACQVRLCEIRGSISVDRLCNLLPPIEGLSASTAVGKNAALLTFESPETARKALLPLQGSECPSNFRAAVLESVFQTAAQPDPSRPPARPGPSQPATVLTALPPSAVQADSAEVSTSQNPRAGAAQPRATPLPPAGWSSPAPNPTEAIKVHISNLPTDTALDDVEGLLAITGVAYWDLGLAQRSNPESAYLKVATKEDYTVVSTTLNGSLFRRRQLLVERQILPFSPAHPIVVVRNLPAQWGVPVIRNLARSTRLGAYGEAMQPLADGTGIERFLVGSPASAQEAVDMLNGAAVDGVTMIAEWTNGDGTTATPCAPQAASRTADRPGASTAAAATTSAVQPALIAVSVQTSSLSSPDRRATSSEASTNVFAMPTSATSAVVGTALQHPSHQRLHLPPSPLSTPALETPSQLEPFALPASSFSTQPAPKPFVANITPPVSPAFVNIDLLSTTSDLWGQELQGRRKAGLDGDGGEQRAAKRRK</sequence>
<accession>A0A511KDU0</accession>
<protein>
    <submittedName>
        <fullName evidence="2">Nucleic acid binding protein</fullName>
    </submittedName>
</protein>
<comment type="caution">
    <text evidence="2">The sequence shown here is derived from an EMBL/GenBank/DDBJ whole genome shotgun (WGS) entry which is preliminary data.</text>
</comment>
<proteinExistence type="predicted"/>
<feature type="compositionally biased region" description="Pro residues" evidence="1">
    <location>
        <begin position="286"/>
        <end position="296"/>
    </location>
</feature>
<evidence type="ECO:0000256" key="1">
    <source>
        <dbReference type="SAM" id="MobiDB-lite"/>
    </source>
</evidence>
<organism evidence="2 3">
    <name type="scientific">Rhodotorula toruloides</name>
    <name type="common">Yeast</name>
    <name type="synonym">Rhodosporidium toruloides</name>
    <dbReference type="NCBI Taxonomy" id="5286"/>
    <lineage>
        <taxon>Eukaryota</taxon>
        <taxon>Fungi</taxon>
        <taxon>Dikarya</taxon>
        <taxon>Basidiomycota</taxon>
        <taxon>Pucciniomycotina</taxon>
        <taxon>Microbotryomycetes</taxon>
        <taxon>Sporidiobolales</taxon>
        <taxon>Sporidiobolaceae</taxon>
        <taxon>Rhodotorula</taxon>
    </lineage>
</organism>
<feature type="region of interest" description="Disordered" evidence="1">
    <location>
        <begin position="281"/>
        <end position="347"/>
    </location>
</feature>
<dbReference type="AlphaFoldDB" id="A0A511KDU0"/>
<gene>
    <name evidence="2" type="ORF">Rt10032_c04g2123</name>
</gene>
<feature type="region of interest" description="Disordered" evidence="1">
    <location>
        <begin position="663"/>
        <end position="684"/>
    </location>
</feature>
<dbReference type="OrthoDB" id="2529701at2759"/>
<dbReference type="EMBL" id="BJWK01000004">
    <property type="protein sequence ID" value="GEM08106.1"/>
    <property type="molecule type" value="Genomic_DNA"/>
</dbReference>
<evidence type="ECO:0000313" key="3">
    <source>
        <dbReference type="Proteomes" id="UP000321518"/>
    </source>
</evidence>
<dbReference type="Proteomes" id="UP000321518">
    <property type="component" value="Unassembled WGS sequence"/>
</dbReference>
<evidence type="ECO:0000313" key="2">
    <source>
        <dbReference type="EMBL" id="GEM08106.1"/>
    </source>
</evidence>
<reference evidence="2 3" key="1">
    <citation type="submission" date="2019-07" db="EMBL/GenBank/DDBJ databases">
        <title>Rhodotorula toruloides NBRC10032 genome sequencing.</title>
        <authorList>
            <person name="Shida Y."/>
            <person name="Takaku H."/>
            <person name="Ogasawara W."/>
            <person name="Mori K."/>
        </authorList>
    </citation>
    <scope>NUCLEOTIDE SEQUENCE [LARGE SCALE GENOMIC DNA]</scope>
    <source>
        <strain evidence="2 3">NBRC10032</strain>
    </source>
</reference>
<feature type="region of interest" description="Disordered" evidence="1">
    <location>
        <begin position="160"/>
        <end position="192"/>
    </location>
</feature>
<name>A0A511KDU0_RHOTO</name>